<proteinExistence type="predicted"/>
<name>A0A1F4XGB9_9BACT</name>
<evidence type="ECO:0000313" key="4">
    <source>
        <dbReference type="Proteomes" id="UP000176185"/>
    </source>
</evidence>
<protein>
    <submittedName>
        <fullName evidence="3">Uncharacterized protein</fullName>
    </submittedName>
</protein>
<dbReference type="STRING" id="1797243.A2943_02530"/>
<sequence>MEQQNNMSAGVPVGETRAMPPAPQHSNTSLIVVSIALVITLLVLGYFVWMSGVWQSLMPSAADVAPAQSETSDLEADLQGVDVGGDAEVDALEAQL</sequence>
<keyword evidence="2" id="KW-0472">Membrane</keyword>
<keyword evidence="2" id="KW-0812">Transmembrane</keyword>
<dbReference type="EMBL" id="MEWX01000014">
    <property type="protein sequence ID" value="OGC80739.1"/>
    <property type="molecule type" value="Genomic_DNA"/>
</dbReference>
<dbReference type="Proteomes" id="UP000176185">
    <property type="component" value="Unassembled WGS sequence"/>
</dbReference>
<gene>
    <name evidence="3" type="ORF">A2943_02530</name>
</gene>
<feature type="region of interest" description="Disordered" evidence="1">
    <location>
        <begin position="1"/>
        <end position="24"/>
    </location>
</feature>
<evidence type="ECO:0000256" key="2">
    <source>
        <dbReference type="SAM" id="Phobius"/>
    </source>
</evidence>
<keyword evidence="2" id="KW-1133">Transmembrane helix</keyword>
<organism evidence="3 4">
    <name type="scientific">Candidatus Adlerbacteria bacterium RIFCSPLOWO2_01_FULL_51_16</name>
    <dbReference type="NCBI Taxonomy" id="1797243"/>
    <lineage>
        <taxon>Bacteria</taxon>
        <taxon>Candidatus Adleribacteriota</taxon>
    </lineage>
</organism>
<reference evidence="3 4" key="1">
    <citation type="journal article" date="2016" name="Nat. Commun.">
        <title>Thousands of microbial genomes shed light on interconnected biogeochemical processes in an aquifer system.</title>
        <authorList>
            <person name="Anantharaman K."/>
            <person name="Brown C.T."/>
            <person name="Hug L.A."/>
            <person name="Sharon I."/>
            <person name="Castelle C.J."/>
            <person name="Probst A.J."/>
            <person name="Thomas B.C."/>
            <person name="Singh A."/>
            <person name="Wilkins M.J."/>
            <person name="Karaoz U."/>
            <person name="Brodie E.L."/>
            <person name="Williams K.H."/>
            <person name="Hubbard S.S."/>
            <person name="Banfield J.F."/>
        </authorList>
    </citation>
    <scope>NUCLEOTIDE SEQUENCE [LARGE SCALE GENOMIC DNA]</scope>
</reference>
<comment type="caution">
    <text evidence="3">The sequence shown here is derived from an EMBL/GenBank/DDBJ whole genome shotgun (WGS) entry which is preliminary data.</text>
</comment>
<evidence type="ECO:0000313" key="3">
    <source>
        <dbReference type="EMBL" id="OGC80739.1"/>
    </source>
</evidence>
<feature type="transmembrane region" description="Helical" evidence="2">
    <location>
        <begin position="29"/>
        <end position="49"/>
    </location>
</feature>
<evidence type="ECO:0000256" key="1">
    <source>
        <dbReference type="SAM" id="MobiDB-lite"/>
    </source>
</evidence>
<dbReference type="AlphaFoldDB" id="A0A1F4XGB9"/>
<accession>A0A1F4XGB9</accession>